<protein>
    <submittedName>
        <fullName evidence="1">Uncharacterized protein</fullName>
    </submittedName>
</protein>
<reference evidence="1" key="1">
    <citation type="submission" date="2021-08" db="EMBL/GenBank/DDBJ databases">
        <title>WGS assembly of Ceratopteris richardii.</title>
        <authorList>
            <person name="Marchant D.B."/>
            <person name="Chen G."/>
            <person name="Jenkins J."/>
            <person name="Shu S."/>
            <person name="Leebens-Mack J."/>
            <person name="Grimwood J."/>
            <person name="Schmutz J."/>
            <person name="Soltis P."/>
            <person name="Soltis D."/>
            <person name="Chen Z.-H."/>
        </authorList>
    </citation>
    <scope>NUCLEOTIDE SEQUENCE</scope>
    <source>
        <strain evidence="1">Whitten #5841</strain>
        <tissue evidence="1">Leaf</tissue>
    </source>
</reference>
<dbReference type="AlphaFoldDB" id="A0A8T2Q4N2"/>
<evidence type="ECO:0000313" key="2">
    <source>
        <dbReference type="Proteomes" id="UP000825935"/>
    </source>
</evidence>
<name>A0A8T2Q4N2_CERRI</name>
<comment type="caution">
    <text evidence="1">The sequence shown here is derived from an EMBL/GenBank/DDBJ whole genome shotgun (WGS) entry which is preliminary data.</text>
</comment>
<dbReference type="PANTHER" id="PTHR34554:SF2">
    <property type="entry name" value="RGS1-HXK1-INTERACTING PROTEIN 1"/>
    <property type="match status" value="1"/>
</dbReference>
<dbReference type="Proteomes" id="UP000825935">
    <property type="component" value="Chromosome 38"/>
</dbReference>
<evidence type="ECO:0000313" key="1">
    <source>
        <dbReference type="EMBL" id="KAH7278590.1"/>
    </source>
</evidence>
<accession>A0A8T2Q4N2</accession>
<proteinExistence type="predicted"/>
<sequence>MRGRTKLKQVGTQIQKLVSSMHKAENQSQSLMEGLRELPGRDALRFRAEVASLRAEAKQKRNSLAKEVSKIANYGIPV</sequence>
<dbReference type="EMBL" id="CM035443">
    <property type="protein sequence ID" value="KAH7278590.1"/>
    <property type="molecule type" value="Genomic_DNA"/>
</dbReference>
<dbReference type="InterPro" id="IPR053284">
    <property type="entry name" value="RGS1-HXK1_interactor"/>
</dbReference>
<dbReference type="PANTHER" id="PTHR34554">
    <property type="entry name" value="RGS1-HXK1-INTERACTING PROTEIN 1"/>
    <property type="match status" value="1"/>
</dbReference>
<organism evidence="1 2">
    <name type="scientific">Ceratopteris richardii</name>
    <name type="common">Triangle waterfern</name>
    <dbReference type="NCBI Taxonomy" id="49495"/>
    <lineage>
        <taxon>Eukaryota</taxon>
        <taxon>Viridiplantae</taxon>
        <taxon>Streptophyta</taxon>
        <taxon>Embryophyta</taxon>
        <taxon>Tracheophyta</taxon>
        <taxon>Polypodiopsida</taxon>
        <taxon>Polypodiidae</taxon>
        <taxon>Polypodiales</taxon>
        <taxon>Pteridineae</taxon>
        <taxon>Pteridaceae</taxon>
        <taxon>Parkerioideae</taxon>
        <taxon>Ceratopteris</taxon>
    </lineage>
</organism>
<dbReference type="OrthoDB" id="1914410at2759"/>
<keyword evidence="2" id="KW-1185">Reference proteome</keyword>
<dbReference type="OMA" id="MHKAENQ"/>
<gene>
    <name evidence="1" type="ORF">KP509_38G047800</name>
</gene>